<accession>R9B780</accession>
<organism evidence="1 2">
    <name type="scientific">Acinetobacter tandoii DSM 14970 = CIP 107469</name>
    <dbReference type="NCBI Taxonomy" id="1120927"/>
    <lineage>
        <taxon>Bacteria</taxon>
        <taxon>Pseudomonadati</taxon>
        <taxon>Pseudomonadota</taxon>
        <taxon>Gammaproteobacteria</taxon>
        <taxon>Moraxellales</taxon>
        <taxon>Moraxellaceae</taxon>
        <taxon>Acinetobacter</taxon>
    </lineage>
</organism>
<sequence length="70" mass="8001">MLKFVDNQNLEHVFNLENFVHLHVRTSDEKNVTLAIHMLGPHLIPVTVSKATAKQILIELGNQNALEYRP</sequence>
<keyword evidence="2" id="KW-1185">Reference proteome</keyword>
<dbReference type="RefSeq" id="WP_016166681.1">
    <property type="nucleotide sequence ID" value="NZ_JHZG01000011.1"/>
</dbReference>
<protein>
    <submittedName>
        <fullName evidence="1">Uncharacterized protein</fullName>
    </submittedName>
</protein>
<dbReference type="AlphaFoldDB" id="R9B780"/>
<comment type="caution">
    <text evidence="1">The sequence shown here is derived from an EMBL/GenBank/DDBJ whole genome shotgun (WGS) entry which is preliminary data.</text>
</comment>
<dbReference type="EMBL" id="AQFM01000036">
    <property type="protein sequence ID" value="EOR08241.1"/>
    <property type="molecule type" value="Genomic_DNA"/>
</dbReference>
<evidence type="ECO:0000313" key="2">
    <source>
        <dbReference type="Proteomes" id="UP000016201"/>
    </source>
</evidence>
<name>R9B780_9GAMM</name>
<proteinExistence type="predicted"/>
<dbReference type="Proteomes" id="UP000016201">
    <property type="component" value="Unassembled WGS sequence"/>
</dbReference>
<reference evidence="1 2" key="1">
    <citation type="submission" date="2013-03" db="EMBL/GenBank/DDBJ databases">
        <title>The Genome Sequence of Acinetobacter tandoii CIP 107469.</title>
        <authorList>
            <consortium name="The Broad Institute Genome Sequencing Platform"/>
            <consortium name="The Broad Institute Genome Sequencing Center for Infectious Disease"/>
            <person name="Cerqueira G."/>
            <person name="Feldgarden M."/>
            <person name="Courvalin P."/>
            <person name="Perichon B."/>
            <person name="Grillot-Courvalin C."/>
            <person name="Clermont D."/>
            <person name="Rocha E."/>
            <person name="Yoon E.-J."/>
            <person name="Nemec A."/>
            <person name="Walker B."/>
            <person name="Young S.K."/>
            <person name="Zeng Q."/>
            <person name="Gargeya S."/>
            <person name="Fitzgerald M."/>
            <person name="Haas B."/>
            <person name="Abouelleil A."/>
            <person name="Alvarado L."/>
            <person name="Arachchi H.M."/>
            <person name="Berlin A.M."/>
            <person name="Chapman S.B."/>
            <person name="Dewar J."/>
            <person name="Goldberg J."/>
            <person name="Griggs A."/>
            <person name="Gujja S."/>
            <person name="Hansen M."/>
            <person name="Howarth C."/>
            <person name="Imamovic A."/>
            <person name="Larimer J."/>
            <person name="McCowan C."/>
            <person name="Murphy C."/>
            <person name="Neiman D."/>
            <person name="Pearson M."/>
            <person name="Priest M."/>
            <person name="Roberts A."/>
            <person name="Saif S."/>
            <person name="Shea T."/>
            <person name="Sisk P."/>
            <person name="Sykes S."/>
            <person name="Wortman J."/>
            <person name="Nusbaum C."/>
            <person name="Birren B."/>
        </authorList>
    </citation>
    <scope>NUCLEOTIDE SEQUENCE [LARGE SCALE GENOMIC DNA]</scope>
    <source>
        <strain evidence="1 2">CIP 107469</strain>
    </source>
</reference>
<gene>
    <name evidence="1" type="ORF">I593_01596</name>
</gene>
<evidence type="ECO:0000313" key="1">
    <source>
        <dbReference type="EMBL" id="EOR08241.1"/>
    </source>
</evidence>